<dbReference type="Proteomes" id="UP001319846">
    <property type="component" value="Unassembled WGS sequence"/>
</dbReference>
<name>A0ACC5VQV2_9GAMM</name>
<keyword evidence="2" id="KW-1185">Reference proteome</keyword>
<proteinExistence type="predicted"/>
<evidence type="ECO:0000313" key="2">
    <source>
        <dbReference type="Proteomes" id="UP001319846"/>
    </source>
</evidence>
<organism evidence="1 2">
    <name type="scientific">Vreelandella aquamarina</name>
    <dbReference type="NCBI Taxonomy" id="77097"/>
    <lineage>
        <taxon>Bacteria</taxon>
        <taxon>Pseudomonadati</taxon>
        <taxon>Pseudomonadota</taxon>
        <taxon>Gammaproteobacteria</taxon>
        <taxon>Oceanospirillales</taxon>
        <taxon>Halomonadaceae</taxon>
        <taxon>Vreelandella</taxon>
    </lineage>
</organism>
<comment type="caution">
    <text evidence="1">The sequence shown here is derived from an EMBL/GenBank/DDBJ whole genome shotgun (WGS) entry which is preliminary data.</text>
</comment>
<accession>A0ACC5VQV2</accession>
<evidence type="ECO:0000313" key="1">
    <source>
        <dbReference type="EMBL" id="MBZ5486124.1"/>
    </source>
</evidence>
<dbReference type="EMBL" id="JABYQT010000001">
    <property type="protein sequence ID" value="MBZ5486124.1"/>
    <property type="molecule type" value="Genomic_DNA"/>
</dbReference>
<gene>
    <name evidence="1" type="ORF">HW452_01115</name>
</gene>
<protein>
    <submittedName>
        <fullName evidence="1">N-acetyltransferase</fullName>
    </submittedName>
</protein>
<sequence length="382" mass="43073">MSGYPLRRSTLSAMQDIDACQWNALVGRDQPFLRHAFLDALEASGSVCQSTGWEPCHACIWQGERLVGALPMYRKHHSNGEYVFDWGWAEAFERAGGTYYPKLLSAIPFTPVPGPRTLIAPQANAEAVRAALAKAWQAHSLPVALSSWHLLFADEGDVSAWQAQFPELIAREGVQFQWQDNGFGDFDGFLASLTSKRRKMIKRERRLVAEQDISLERLEGVEITPEAMAHFYRCYAITYHERGRAPYLNQAFFEQLLRTMPDALMLVQARIDGQPVAAALYFRGEQTLYGRYWGSEVIADCLHFEACYYQGIEYCLEQGLARFDPGTQGEHKLVRGFAPQRVRSLHYMVHPGLAAGVARFCEEEGAHVAAYREAALEALPFK</sequence>
<reference evidence="1" key="1">
    <citation type="submission" date="2020-06" db="EMBL/GenBank/DDBJ databases">
        <title>Whole Genome Sequence of Halomonas aquamarina MB598.</title>
        <authorList>
            <person name="Pervaiz M."/>
            <person name="Fariq A."/>
            <person name="Yasmin A."/>
            <person name="Welch M."/>
        </authorList>
    </citation>
    <scope>NUCLEOTIDE SEQUENCE</scope>
    <source>
        <strain evidence="1">MB598</strain>
    </source>
</reference>